<evidence type="ECO:0000313" key="3">
    <source>
        <dbReference type="Proteomes" id="UP001209540"/>
    </source>
</evidence>
<evidence type="ECO:0000313" key="2">
    <source>
        <dbReference type="EMBL" id="KAI9268242.1"/>
    </source>
</evidence>
<comment type="caution">
    <text evidence="2">The sequence shown here is derived from an EMBL/GenBank/DDBJ whole genome shotgun (WGS) entry which is preliminary data.</text>
</comment>
<accession>A0AAD5K494</accession>
<gene>
    <name evidence="2" type="ORF">BDA99DRAFT_535752</name>
</gene>
<keyword evidence="3" id="KW-1185">Reference proteome</keyword>
<proteinExistence type="predicted"/>
<sequence>MNVDSIRPIKRKTTKGSFKKGQQKREGLATVDANRIPQQQHQPLYKKPIQRSLSALDNHNVKEKGYYSKQEIFMIRQNLSANLTLAKRRMMAKLSQSKLPQDKQMFEYLTTAQSPSSLEQKQHQQRNKKRNKSRKKKISSSSSSETGWMTTTKGGKLKHHRPRPLMDITTEDLSVVMMEEENNRNRNSSSVLPMMTVEEETRPVLLLPTNNINDNDRMMSMMITPEQENETNMLLPTPPPSQPLQEQEQPLPLFVSPNEEVDAGAENNFIAEIASLDILFGGYQEQDNQHTTMMNDEQDMSVEPNSLCDPSSSPLMPACLREEEEERSSLFVNEWEMSNHAAGLLNDLLYDTTTDVNGLQQDQEKEPIDFWLQNTMMVLSDQEMSDLLEFD</sequence>
<feature type="compositionally biased region" description="Basic residues" evidence="1">
    <location>
        <begin position="8"/>
        <end position="22"/>
    </location>
</feature>
<reference evidence="2" key="1">
    <citation type="journal article" date="2022" name="IScience">
        <title>Evolution of zygomycete secretomes and the origins of terrestrial fungal ecologies.</title>
        <authorList>
            <person name="Chang Y."/>
            <person name="Wang Y."/>
            <person name="Mondo S."/>
            <person name="Ahrendt S."/>
            <person name="Andreopoulos W."/>
            <person name="Barry K."/>
            <person name="Beard J."/>
            <person name="Benny G.L."/>
            <person name="Blankenship S."/>
            <person name="Bonito G."/>
            <person name="Cuomo C."/>
            <person name="Desiro A."/>
            <person name="Gervers K.A."/>
            <person name="Hundley H."/>
            <person name="Kuo A."/>
            <person name="LaButti K."/>
            <person name="Lang B.F."/>
            <person name="Lipzen A."/>
            <person name="O'Donnell K."/>
            <person name="Pangilinan J."/>
            <person name="Reynolds N."/>
            <person name="Sandor L."/>
            <person name="Smith M.E."/>
            <person name="Tsang A."/>
            <person name="Grigoriev I.V."/>
            <person name="Stajich J.E."/>
            <person name="Spatafora J.W."/>
        </authorList>
    </citation>
    <scope>NUCLEOTIDE SEQUENCE</scope>
    <source>
        <strain evidence="2">RSA 2281</strain>
    </source>
</reference>
<dbReference type="Proteomes" id="UP001209540">
    <property type="component" value="Unassembled WGS sequence"/>
</dbReference>
<name>A0AAD5K494_9FUNG</name>
<dbReference type="EMBL" id="JAIXMP010000009">
    <property type="protein sequence ID" value="KAI9268242.1"/>
    <property type="molecule type" value="Genomic_DNA"/>
</dbReference>
<feature type="region of interest" description="Disordered" evidence="1">
    <location>
        <begin position="1"/>
        <end position="42"/>
    </location>
</feature>
<feature type="compositionally biased region" description="Basic residues" evidence="1">
    <location>
        <begin position="123"/>
        <end position="138"/>
    </location>
</feature>
<dbReference type="AlphaFoldDB" id="A0AAD5K494"/>
<reference evidence="2" key="2">
    <citation type="submission" date="2023-02" db="EMBL/GenBank/DDBJ databases">
        <authorList>
            <consortium name="DOE Joint Genome Institute"/>
            <person name="Mondo S.J."/>
            <person name="Chang Y."/>
            <person name="Wang Y."/>
            <person name="Ahrendt S."/>
            <person name="Andreopoulos W."/>
            <person name="Barry K."/>
            <person name="Beard J."/>
            <person name="Benny G.L."/>
            <person name="Blankenship S."/>
            <person name="Bonito G."/>
            <person name="Cuomo C."/>
            <person name="Desiro A."/>
            <person name="Gervers K.A."/>
            <person name="Hundley H."/>
            <person name="Kuo A."/>
            <person name="LaButti K."/>
            <person name="Lang B.F."/>
            <person name="Lipzen A."/>
            <person name="O'Donnell K."/>
            <person name="Pangilinan J."/>
            <person name="Reynolds N."/>
            <person name="Sandor L."/>
            <person name="Smith M.W."/>
            <person name="Tsang A."/>
            <person name="Grigoriev I.V."/>
            <person name="Stajich J.E."/>
            <person name="Spatafora J.W."/>
        </authorList>
    </citation>
    <scope>NUCLEOTIDE SEQUENCE</scope>
    <source>
        <strain evidence="2">RSA 2281</strain>
    </source>
</reference>
<evidence type="ECO:0000256" key="1">
    <source>
        <dbReference type="SAM" id="MobiDB-lite"/>
    </source>
</evidence>
<organism evidence="2 3">
    <name type="scientific">Phascolomyces articulosus</name>
    <dbReference type="NCBI Taxonomy" id="60185"/>
    <lineage>
        <taxon>Eukaryota</taxon>
        <taxon>Fungi</taxon>
        <taxon>Fungi incertae sedis</taxon>
        <taxon>Mucoromycota</taxon>
        <taxon>Mucoromycotina</taxon>
        <taxon>Mucoromycetes</taxon>
        <taxon>Mucorales</taxon>
        <taxon>Lichtheimiaceae</taxon>
        <taxon>Phascolomyces</taxon>
    </lineage>
</organism>
<feature type="region of interest" description="Disordered" evidence="1">
    <location>
        <begin position="111"/>
        <end position="162"/>
    </location>
</feature>
<protein>
    <submittedName>
        <fullName evidence="2">Uncharacterized protein</fullName>
    </submittedName>
</protein>